<name>A0ACB8VNX7_9TELE</name>
<reference evidence="1" key="1">
    <citation type="submission" date="2022-04" db="EMBL/GenBank/DDBJ databases">
        <title>Jade perch genome.</title>
        <authorList>
            <person name="Chao B."/>
        </authorList>
    </citation>
    <scope>NUCLEOTIDE SEQUENCE</scope>
    <source>
        <strain evidence="1">CB-2022</strain>
    </source>
</reference>
<protein>
    <submittedName>
        <fullName evidence="1">Uncharacterized protein</fullName>
    </submittedName>
</protein>
<proteinExistence type="predicted"/>
<dbReference type="EMBL" id="CM041549">
    <property type="protein sequence ID" value="KAI3357120.1"/>
    <property type="molecule type" value="Genomic_DNA"/>
</dbReference>
<evidence type="ECO:0000313" key="2">
    <source>
        <dbReference type="Proteomes" id="UP000831701"/>
    </source>
</evidence>
<sequence length="992" mass="110123">LKKLHLCMNYIYSFLPCSPLLGNQFSGQPQEGTEHLSPNLRPRHQELIPTPCGPIKQWSELSCLIKLYFCFTIASLLVLLGLTGFSIYRQCMDTDVSDEDNVTVSLILLVGILFCIYYIARGVLQENRQELVVFVLSVLAVMVRSVVNFSVLGSKSKQEVLMSASHLSFLHLHTPSLNRHLTVVEGFVCPNDPRSYVVGGIRGITPLVGSPHGKQVLGDGARLRAVHKTTMENEKTRTTFVARIGVTGAPPWSQAWVWGSLKASAWCPVSPEMATWARLPVGSPPTGRSMRGRCNVVWVAVGAGGLGRPNPWTKTLAIGTWNVTSLGGKEPAREVERYRLEKSGSPPRIAWALEPSSLRGAGPSTTLELPRFVHNEHHVSEHKGVHHCMWHQDTLGRRSMIDFVVVSSDLRPYVLDTRVKRGAELSTDHHLVVELDPLAEEEVGQTWQTQTYCEGLLGTSGRALCQGGLQLPPSGRASHRFRGRLGTLSPSGPCSLPPLSTRQFEVVDARSRSLVPVVAATPPNPVVDTGIDRYRQAKLASRSPDCPGGKNFGSGRSSVRPWRRTIGRPRRDSGKLSNGASERGKSLDVVGLFLADTPLQHCMEVGGTVPLEWQTGVVVPLFKKGDRRVCSNCTEGSHFSASPGRSTPGYAVGVIPDRRGEEGAGVERRSSRFTGQSTFPHLTYGHELWVMTERIRSRIQAAEMSFLRRVAGRSLRDRVRSFGHFREELGVEPLLLHIERSQLRWLGHLFRMPPGRLPREVFQACPTGRRPRGRPRTRWRDYVSRLAWERLGSPRKSWRICLGRCDLCLSQVRFVCIMCLGIIHVLCTMLLIQRPNMMAFRVGGALESLQEQYFLLNLCFSMVTFDLQAQLCLCILITTLDSAMSVLNSIILGVGVVWACLTAAVGAVAVLKEAKVLVWVFMVQNLPQLALFVYLMYMVGVKWFLDSEYTLEAATVTGALISLVIKVVLFWGLIRLVHSFGQGLRERSEYAV</sequence>
<dbReference type="Proteomes" id="UP000831701">
    <property type="component" value="Chromosome 19"/>
</dbReference>
<feature type="non-terminal residue" evidence="1">
    <location>
        <position position="1"/>
    </location>
</feature>
<keyword evidence="2" id="KW-1185">Reference proteome</keyword>
<accession>A0ACB8VNX7</accession>
<comment type="caution">
    <text evidence="1">The sequence shown here is derived from an EMBL/GenBank/DDBJ whole genome shotgun (WGS) entry which is preliminary data.</text>
</comment>
<evidence type="ECO:0000313" key="1">
    <source>
        <dbReference type="EMBL" id="KAI3357120.1"/>
    </source>
</evidence>
<gene>
    <name evidence="1" type="ORF">L3Q82_015585</name>
</gene>
<organism evidence="1 2">
    <name type="scientific">Scortum barcoo</name>
    <name type="common">barcoo grunter</name>
    <dbReference type="NCBI Taxonomy" id="214431"/>
    <lineage>
        <taxon>Eukaryota</taxon>
        <taxon>Metazoa</taxon>
        <taxon>Chordata</taxon>
        <taxon>Craniata</taxon>
        <taxon>Vertebrata</taxon>
        <taxon>Euteleostomi</taxon>
        <taxon>Actinopterygii</taxon>
        <taxon>Neopterygii</taxon>
        <taxon>Teleostei</taxon>
        <taxon>Neoteleostei</taxon>
        <taxon>Acanthomorphata</taxon>
        <taxon>Eupercaria</taxon>
        <taxon>Centrarchiformes</taxon>
        <taxon>Terapontoidei</taxon>
        <taxon>Terapontidae</taxon>
        <taxon>Scortum</taxon>
    </lineage>
</organism>